<evidence type="ECO:0000313" key="1">
    <source>
        <dbReference type="EMBL" id="QXO14603.1"/>
    </source>
</evidence>
<reference evidence="1 2" key="1">
    <citation type="submission" date="2021-04" db="EMBL/GenBank/DDBJ databases">
        <authorList>
            <person name="Kamruzzaman M.A."/>
            <person name="Dewar K."/>
            <person name="Aftab B."/>
            <person name="Banker N."/>
            <person name="Cha Y."/>
            <person name="Chothani M."/>
            <person name="Dar H."/>
            <person name="Gadula S."/>
            <person name="Gajera P."/>
            <person name="Hussain A.-R."/>
            <person name="Jawad W."/>
            <person name="Khalfan F."/>
            <person name="Lee Y.J."/>
            <person name="Multani H.K."/>
            <person name="Pallothu N."/>
            <person name="Pietraru A."/>
            <person name="Unan M."/>
            <person name="Vathappallil P.V."/>
            <person name="Zaman A.A."/>
            <person name="Holloway J.R."/>
            <person name="Gibb B.P."/>
            <person name="Furlong K.P."/>
            <person name="Rudner A.D."/>
            <person name="Beyer A.R."/>
            <person name="Chong R.A."/>
            <person name="Edgington N.P."/>
            <person name="Freise A.C."/>
            <person name="Garcia Costas A.M."/>
            <person name="Klyczek K.K."/>
            <person name="Swerdlow S.J."/>
            <person name="Garlena R.A."/>
            <person name="Russell D.A."/>
            <person name="Jacobs-Sera D."/>
            <person name="Hatfull G.F."/>
        </authorList>
    </citation>
    <scope>NUCLEOTIDE SEQUENCE [LARGE SCALE GENOMIC DNA]</scope>
</reference>
<dbReference type="RefSeq" id="YP_010678115.1">
    <property type="nucleotide sequence ID" value="NC_071030.1"/>
</dbReference>
<evidence type="ECO:0000313" key="2">
    <source>
        <dbReference type="Proteomes" id="UP000828307"/>
    </source>
</evidence>
<keyword evidence="2" id="KW-1185">Reference proteome</keyword>
<sequence>MTDPADLIARVAARYDSGNGEAEALTAQALARLAQRRRYSGKTCQTCREAKPLSAFGVSVREPDGLNPTCKPCRNAYERARLHTDLL</sequence>
<dbReference type="Proteomes" id="UP000828307">
    <property type="component" value="Segment"/>
</dbReference>
<proteinExistence type="predicted"/>
<organism evidence="1 2">
    <name type="scientific">Arthrobacter phage Kaylissa</name>
    <dbReference type="NCBI Taxonomy" id="2835951"/>
    <lineage>
        <taxon>Viruses</taxon>
        <taxon>Duplodnaviria</taxon>
        <taxon>Heunggongvirae</taxon>
        <taxon>Uroviricota</taxon>
        <taxon>Caudoviricetes</taxon>
        <taxon>Casidaviridae</taxon>
        <taxon>Yangvirus</taxon>
        <taxon>Yangvirus kaylissa</taxon>
    </lineage>
</organism>
<gene>
    <name evidence="1" type="primary">69</name>
    <name evidence="1" type="ORF">SEA_KAYLISSA_69</name>
</gene>
<dbReference type="EMBL" id="MZ005682">
    <property type="protein sequence ID" value="QXO14603.1"/>
    <property type="molecule type" value="Genomic_DNA"/>
</dbReference>
<evidence type="ECO:0008006" key="3">
    <source>
        <dbReference type="Google" id="ProtNLM"/>
    </source>
</evidence>
<dbReference type="KEGG" id="vg:77954505"/>
<protein>
    <recommendedName>
        <fullName evidence="3">HNH endonuclease</fullName>
    </recommendedName>
</protein>
<dbReference type="GeneID" id="77954505"/>
<name>A0AA92N3X1_9CAUD</name>
<accession>A0AA92N3X1</accession>